<dbReference type="EMBL" id="JACCBF010000001">
    <property type="protein sequence ID" value="NYD31380.1"/>
    <property type="molecule type" value="Genomic_DNA"/>
</dbReference>
<protein>
    <submittedName>
        <fullName evidence="3">Transposase</fullName>
    </submittedName>
</protein>
<feature type="domain" description="Transposase IS116/IS110/IS902 C-terminal" evidence="2">
    <location>
        <begin position="224"/>
        <end position="306"/>
    </location>
</feature>
<accession>A0A852RRE0</accession>
<dbReference type="EMBL" id="JACCBF010000001">
    <property type="protein sequence ID" value="NYD31416.1"/>
    <property type="molecule type" value="Genomic_DNA"/>
</dbReference>
<evidence type="ECO:0000313" key="3">
    <source>
        <dbReference type="EMBL" id="NYD30514.1"/>
    </source>
</evidence>
<dbReference type="Pfam" id="PF02371">
    <property type="entry name" value="Transposase_20"/>
    <property type="match status" value="1"/>
</dbReference>
<dbReference type="InterPro" id="IPR002525">
    <property type="entry name" value="Transp_IS110-like_N"/>
</dbReference>
<evidence type="ECO:0000313" key="5">
    <source>
        <dbReference type="EMBL" id="NYD31162.1"/>
    </source>
</evidence>
<keyword evidence="8" id="KW-1185">Reference proteome</keyword>
<gene>
    <name evidence="3" type="ORF">BJ958_002060</name>
    <name evidence="4" type="ORF">BJ958_002573</name>
    <name evidence="5" type="ORF">BJ958_002708</name>
    <name evidence="6" type="ORF">BJ958_002926</name>
    <name evidence="7" type="ORF">BJ958_002962</name>
</gene>
<sequence>MTPAVFAGADTHADTIHVAAIDGYGRDLGDGEFPTTPAGYRDALAFLASFGSVQVFGIEGTSSYGAGLAVVARTAGIAVREVIRPEATVRRMQGKSDLIDAYQAARAAMTGRAKTAPKAEDVEGLRALLSTRRSAAKARTAAMNQIHAQLITAPVEIRERYRKLSDKRLIDALAACRPGSRGGVVATVLLGLKMLAQRHRFLGQQIELLDDQLRGLVAAINLNLISARGIGPVTAAQLLLTAGGNPERLASETSFAALCGTAPVPASSGKTTRYRLSRGGDRHANSALHTIATVRMASDPRTREFVATQRAKNRSNPEILRILKRAIAREVFKLLQNPNALTGIADLRRIRREKNLPIRVVVEQLGTTLNHVSRIERGVAFDREFTQRYRTWLQAA</sequence>
<dbReference type="Pfam" id="PF01548">
    <property type="entry name" value="DEDD_Tnp_IS110"/>
    <property type="match status" value="1"/>
</dbReference>
<reference evidence="3 8" key="1">
    <citation type="submission" date="2020-07" db="EMBL/GenBank/DDBJ databases">
        <title>Sequencing the genomes of 1000 actinobacteria strains.</title>
        <authorList>
            <person name="Klenk H.-P."/>
        </authorList>
    </citation>
    <scope>NUCLEOTIDE SEQUENCE [LARGE SCALE GENOMIC DNA]</scope>
    <source>
        <strain evidence="3 8">DSM 19082</strain>
    </source>
</reference>
<dbReference type="RefSeq" id="WP_179726751.1">
    <property type="nucleotide sequence ID" value="NZ_BAABEF010000001.1"/>
</dbReference>
<dbReference type="GO" id="GO:0003677">
    <property type="term" value="F:DNA binding"/>
    <property type="evidence" value="ECO:0007669"/>
    <property type="project" value="InterPro"/>
</dbReference>
<evidence type="ECO:0000313" key="8">
    <source>
        <dbReference type="Proteomes" id="UP000582231"/>
    </source>
</evidence>
<dbReference type="EMBL" id="JACCBF010000001">
    <property type="protein sequence ID" value="NYD30514.1"/>
    <property type="molecule type" value="Genomic_DNA"/>
</dbReference>
<dbReference type="GO" id="GO:0006313">
    <property type="term" value="P:DNA transposition"/>
    <property type="evidence" value="ECO:0007669"/>
    <property type="project" value="InterPro"/>
</dbReference>
<dbReference type="Proteomes" id="UP000582231">
    <property type="component" value="Unassembled WGS sequence"/>
</dbReference>
<organism evidence="3 8">
    <name type="scientific">Nocardioides kongjuensis</name>
    <dbReference type="NCBI Taxonomy" id="349522"/>
    <lineage>
        <taxon>Bacteria</taxon>
        <taxon>Bacillati</taxon>
        <taxon>Actinomycetota</taxon>
        <taxon>Actinomycetes</taxon>
        <taxon>Propionibacteriales</taxon>
        <taxon>Nocardioidaceae</taxon>
        <taxon>Nocardioides</taxon>
    </lineage>
</organism>
<dbReference type="NCBIfam" id="NF033542">
    <property type="entry name" value="transpos_IS110"/>
    <property type="match status" value="1"/>
</dbReference>
<dbReference type="PANTHER" id="PTHR33055">
    <property type="entry name" value="TRANSPOSASE FOR INSERTION SEQUENCE ELEMENT IS1111A"/>
    <property type="match status" value="1"/>
</dbReference>
<comment type="caution">
    <text evidence="3">The sequence shown here is derived from an EMBL/GenBank/DDBJ whole genome shotgun (WGS) entry which is preliminary data.</text>
</comment>
<dbReference type="GO" id="GO:0004803">
    <property type="term" value="F:transposase activity"/>
    <property type="evidence" value="ECO:0007669"/>
    <property type="project" value="InterPro"/>
</dbReference>
<dbReference type="AlphaFoldDB" id="A0A852RRE0"/>
<evidence type="ECO:0000259" key="2">
    <source>
        <dbReference type="Pfam" id="PF02371"/>
    </source>
</evidence>
<dbReference type="InterPro" id="IPR047650">
    <property type="entry name" value="Transpos_IS110"/>
</dbReference>
<evidence type="ECO:0000313" key="4">
    <source>
        <dbReference type="EMBL" id="NYD31027.1"/>
    </source>
</evidence>
<dbReference type="InterPro" id="IPR003346">
    <property type="entry name" value="Transposase_20"/>
</dbReference>
<evidence type="ECO:0000313" key="7">
    <source>
        <dbReference type="EMBL" id="NYD31416.1"/>
    </source>
</evidence>
<dbReference type="EMBL" id="JACCBF010000001">
    <property type="protein sequence ID" value="NYD31162.1"/>
    <property type="molecule type" value="Genomic_DNA"/>
</dbReference>
<dbReference type="EMBL" id="JACCBF010000001">
    <property type="protein sequence ID" value="NYD31027.1"/>
    <property type="molecule type" value="Genomic_DNA"/>
</dbReference>
<name>A0A852RRE0_9ACTN</name>
<dbReference type="PANTHER" id="PTHR33055:SF16">
    <property type="entry name" value="TRANSPOSASE FOR INSERTION SEQUENCE ELEMENT IS1547"/>
    <property type="match status" value="1"/>
</dbReference>
<feature type="domain" description="Transposase IS110-like N-terminal" evidence="1">
    <location>
        <begin position="7"/>
        <end position="150"/>
    </location>
</feature>
<evidence type="ECO:0000313" key="6">
    <source>
        <dbReference type="EMBL" id="NYD31380.1"/>
    </source>
</evidence>
<proteinExistence type="predicted"/>
<evidence type="ECO:0000259" key="1">
    <source>
        <dbReference type="Pfam" id="PF01548"/>
    </source>
</evidence>